<evidence type="ECO:0000313" key="2">
    <source>
        <dbReference type="Proteomes" id="UP001059120"/>
    </source>
</evidence>
<dbReference type="RefSeq" id="WP_255232701.1">
    <property type="nucleotide sequence ID" value="NZ_CP090615.1"/>
</dbReference>
<gene>
    <name evidence="1" type="ORF">LZI70_16260</name>
</gene>
<accession>A0ABY5G9V4</accession>
<evidence type="ECO:0000313" key="1">
    <source>
        <dbReference type="EMBL" id="UTT86972.1"/>
    </source>
</evidence>
<dbReference type="Proteomes" id="UP001059120">
    <property type="component" value="Chromosome 2"/>
</dbReference>
<protein>
    <recommendedName>
        <fullName evidence="3">Chemotaxis protein</fullName>
    </recommendedName>
</protein>
<evidence type="ECO:0008006" key="3">
    <source>
        <dbReference type="Google" id="ProtNLM"/>
    </source>
</evidence>
<dbReference type="EMBL" id="CP090615">
    <property type="protein sequence ID" value="UTT86972.1"/>
    <property type="molecule type" value="Genomic_DNA"/>
</dbReference>
<reference evidence="1" key="1">
    <citation type="submission" date="2022-01" db="EMBL/GenBank/DDBJ databases">
        <title>Alginate degradation mechanism of Vibrio pelagius WXL662.</title>
        <authorList>
            <person name="He X."/>
        </authorList>
    </citation>
    <scope>NUCLEOTIDE SEQUENCE</scope>
    <source>
        <strain evidence="1">WXL662</strain>
    </source>
</reference>
<sequence length="203" mass="22522">MNIVGCLLLIVSVFLFGLKGMAPEMGIAVAASAVFLAFANLDKFSKFKGAGFEAELREVVTEANATIEHLKSVTTPLLITSIDLMTKDGRWSDGDGINKCHDQFDKLVSLESEIGVTDPALGLAKQKYIRIHAWDMISELAKNIERAGEAKFTTLTASKVGRHSFDKTPDLTVFKELLVSIELDSKLQEQLKKVENYYFKYKL</sequence>
<organism evidence="1 2">
    <name type="scientific">Vibrio pelagius</name>
    <dbReference type="NCBI Taxonomy" id="28169"/>
    <lineage>
        <taxon>Bacteria</taxon>
        <taxon>Pseudomonadati</taxon>
        <taxon>Pseudomonadota</taxon>
        <taxon>Gammaproteobacteria</taxon>
        <taxon>Vibrionales</taxon>
        <taxon>Vibrionaceae</taxon>
        <taxon>Vibrio</taxon>
    </lineage>
</organism>
<keyword evidence="2" id="KW-1185">Reference proteome</keyword>
<proteinExistence type="predicted"/>
<name>A0ABY5G9V4_VIBPE</name>